<protein>
    <submittedName>
        <fullName evidence="3">DUF4342 domain-containing protein</fullName>
    </submittedName>
</protein>
<dbReference type="InterPro" id="IPR025642">
    <property type="entry name" value="DUF4342"/>
</dbReference>
<dbReference type="CDD" id="cd14360">
    <property type="entry name" value="UBA_NAC_like_bac"/>
    <property type="match status" value="1"/>
</dbReference>
<evidence type="ECO:0000256" key="1">
    <source>
        <dbReference type="SAM" id="Phobius"/>
    </source>
</evidence>
<dbReference type="SUPFAM" id="SSF46934">
    <property type="entry name" value="UBA-like"/>
    <property type="match status" value="1"/>
</dbReference>
<reference evidence="3 4" key="1">
    <citation type="submission" date="2024-08" db="EMBL/GenBank/DDBJ databases">
        <title>Clostridium lapicellarii sp. nov., and Clostridium renhuaiense sp. nov., two species isolated from the mud in a fermentation cellar used for producing sauce-flavour Chinese liquors.</title>
        <authorList>
            <person name="Yang F."/>
            <person name="Wang H."/>
            <person name="Chen L.Q."/>
            <person name="Zhou N."/>
            <person name="Lu J.J."/>
            <person name="Pu X.X."/>
            <person name="Wan B."/>
            <person name="Wang L."/>
            <person name="Liu S.J."/>
        </authorList>
    </citation>
    <scope>NUCLEOTIDE SEQUENCE [LARGE SCALE GENOMIC DNA]</scope>
    <source>
        <strain evidence="3 4">MT-5</strain>
    </source>
</reference>
<evidence type="ECO:0000313" key="4">
    <source>
        <dbReference type="Proteomes" id="UP001564657"/>
    </source>
</evidence>
<dbReference type="Pfam" id="PF14242">
    <property type="entry name" value="DUF4342"/>
    <property type="match status" value="1"/>
</dbReference>
<evidence type="ECO:0000313" key="3">
    <source>
        <dbReference type="EMBL" id="MEY8000051.1"/>
    </source>
</evidence>
<dbReference type="RefSeq" id="WP_369703944.1">
    <property type="nucleotide sequence ID" value="NZ_JBGEWD010000006.1"/>
</dbReference>
<accession>A0ABV4BMQ1</accession>
<dbReference type="Proteomes" id="UP001564657">
    <property type="component" value="Unassembled WGS sequence"/>
</dbReference>
<keyword evidence="1" id="KW-0812">Transmembrane</keyword>
<sequence>MAITIEQIDLLRKRADVGYKEAKEALEKCNGDIVEALSYLESQNKIKPEEEFLKGSSLIKKIKRVISKGNKMSVVISKSEKTILNLPLTLAVVFTVFAMPVVIISLVIVLITSCKIRFNRENGDDCSINDKIDKVSKAVEHVTNKVNKEFTNA</sequence>
<keyword evidence="1" id="KW-0472">Membrane</keyword>
<evidence type="ECO:0000259" key="2">
    <source>
        <dbReference type="Pfam" id="PF14242"/>
    </source>
</evidence>
<dbReference type="InterPro" id="IPR009060">
    <property type="entry name" value="UBA-like_sf"/>
</dbReference>
<keyword evidence="4" id="KW-1185">Reference proteome</keyword>
<dbReference type="EMBL" id="JBGEWD010000006">
    <property type="protein sequence ID" value="MEY8000051.1"/>
    <property type="molecule type" value="Genomic_DNA"/>
</dbReference>
<keyword evidence="1" id="KW-1133">Transmembrane helix</keyword>
<feature type="transmembrane region" description="Helical" evidence="1">
    <location>
        <begin position="88"/>
        <end position="111"/>
    </location>
</feature>
<name>A0ABV4BMQ1_9CLOT</name>
<gene>
    <name evidence="3" type="ORF">AB8U03_07540</name>
</gene>
<comment type="caution">
    <text evidence="3">The sequence shown here is derived from an EMBL/GenBank/DDBJ whole genome shotgun (WGS) entry which is preliminary data.</text>
</comment>
<proteinExistence type="predicted"/>
<organism evidence="3 4">
    <name type="scientific">Clostridium moutaii</name>
    <dbReference type="NCBI Taxonomy" id="3240932"/>
    <lineage>
        <taxon>Bacteria</taxon>
        <taxon>Bacillati</taxon>
        <taxon>Bacillota</taxon>
        <taxon>Clostridia</taxon>
        <taxon>Eubacteriales</taxon>
        <taxon>Clostridiaceae</taxon>
        <taxon>Clostridium</taxon>
    </lineage>
</organism>
<feature type="domain" description="DUF4342" evidence="2">
    <location>
        <begin position="45"/>
        <end position="120"/>
    </location>
</feature>
<dbReference type="Gene3D" id="1.10.8.10">
    <property type="entry name" value="DNA helicase RuvA subunit, C-terminal domain"/>
    <property type="match status" value="1"/>
</dbReference>